<dbReference type="AlphaFoldDB" id="A0A2T4CCX4"/>
<evidence type="ECO:0000313" key="2">
    <source>
        <dbReference type="EMBL" id="PTB79419.1"/>
    </source>
</evidence>
<feature type="compositionally biased region" description="Polar residues" evidence="1">
    <location>
        <begin position="90"/>
        <end position="101"/>
    </location>
</feature>
<sequence>MTRSGSVSTGNVRVPVPSVWQPRNCQHAAGVRANCDHRRTPSSAGMLPYMDDGRGHVRHVEHSWALLLTQKERVLMLQQEEDETDADSGGYTNPSDENSSYTYSTRIRCCRPQFWWRQASTKYSIARLPPSGTLLPLTCFNLPEPLPRNNGFASAAAAPNGALSISKKAEMQDAGPYLDPDSEA</sequence>
<evidence type="ECO:0000313" key="3">
    <source>
        <dbReference type="Proteomes" id="UP000240760"/>
    </source>
</evidence>
<reference evidence="2 3" key="1">
    <citation type="submission" date="2016-07" db="EMBL/GenBank/DDBJ databases">
        <title>Multiple horizontal gene transfer events from other fungi enriched the ability of initially mycotrophic Trichoderma (Ascomycota) to feed on dead plant biomass.</title>
        <authorList>
            <consortium name="DOE Joint Genome Institute"/>
            <person name="Aerts A."/>
            <person name="Atanasova L."/>
            <person name="Chenthamara K."/>
            <person name="Zhang J."/>
            <person name="Grujic M."/>
            <person name="Henrissat B."/>
            <person name="Kuo A."/>
            <person name="Salamov A."/>
            <person name="Lipzen A."/>
            <person name="Labutti K."/>
            <person name="Barry K."/>
            <person name="Miao Y."/>
            <person name="Rahimi M.J."/>
            <person name="Shen Q."/>
            <person name="Grigoriev I.V."/>
            <person name="Kubicek C.P."/>
            <person name="Druzhinina I.S."/>
        </authorList>
    </citation>
    <scope>NUCLEOTIDE SEQUENCE [LARGE SCALE GENOMIC DNA]</scope>
    <source>
        <strain evidence="2 3">ATCC 18648</strain>
    </source>
</reference>
<dbReference type="EMBL" id="KZ679128">
    <property type="protein sequence ID" value="PTB79419.1"/>
    <property type="molecule type" value="Genomic_DNA"/>
</dbReference>
<proteinExistence type="predicted"/>
<protein>
    <submittedName>
        <fullName evidence="2">Uncharacterized protein</fullName>
    </submittedName>
</protein>
<name>A0A2T4CCX4_TRILO</name>
<organism evidence="2 3">
    <name type="scientific">Trichoderma longibrachiatum ATCC 18648</name>
    <dbReference type="NCBI Taxonomy" id="983965"/>
    <lineage>
        <taxon>Eukaryota</taxon>
        <taxon>Fungi</taxon>
        <taxon>Dikarya</taxon>
        <taxon>Ascomycota</taxon>
        <taxon>Pezizomycotina</taxon>
        <taxon>Sordariomycetes</taxon>
        <taxon>Hypocreomycetidae</taxon>
        <taxon>Hypocreales</taxon>
        <taxon>Hypocreaceae</taxon>
        <taxon>Trichoderma</taxon>
    </lineage>
</organism>
<dbReference type="Proteomes" id="UP000240760">
    <property type="component" value="Unassembled WGS sequence"/>
</dbReference>
<keyword evidence="3" id="KW-1185">Reference proteome</keyword>
<feature type="region of interest" description="Disordered" evidence="1">
    <location>
        <begin position="80"/>
        <end position="101"/>
    </location>
</feature>
<accession>A0A2T4CCX4</accession>
<gene>
    <name evidence="2" type="ORF">M440DRAFT_1389414</name>
</gene>
<evidence type="ECO:0000256" key="1">
    <source>
        <dbReference type="SAM" id="MobiDB-lite"/>
    </source>
</evidence>